<accession>A0A346D9Y3</accession>
<name>A0A346D9Y3_LOCMI</name>
<evidence type="ECO:0000259" key="1">
    <source>
        <dbReference type="Pfam" id="PF08242"/>
    </source>
</evidence>
<sequence>MDQAELYARSNGLQRREAAAALEAAWPRLHWGAAPLRVLDVGCGTGDVTADLLLPRLPPRAQVVGTDVSAAMLEHAAQLYGAARPGLSFQLLDIADPHLDASPVYRLAPFDKIFSFFCLHWVPEQRQAAANLHRLLKPGGEVVLSLLADCPIFNVYEGLARNSQWKQYMQDANRFISPYHRSEDPAREMGELLGSAGFRVDLCALHQRSFSFPGHSALREAVTAVNPFVERLPEKLQQEFLEDCMREVLRQKLVSVEDAADSNNNSNNNNNKSGNDAVDATCKIYTTRYSVLTVVATKPAGHDGDPNGR</sequence>
<protein>
    <submittedName>
        <fullName evidence="2">Juvenile hormone acid O-methyltransferase</fullName>
    </submittedName>
</protein>
<evidence type="ECO:0000313" key="2">
    <source>
        <dbReference type="EMBL" id="AXM43874.1"/>
    </source>
</evidence>
<dbReference type="InterPro" id="IPR013217">
    <property type="entry name" value="Methyltransf_12"/>
</dbReference>
<reference evidence="2" key="1">
    <citation type="submission" date="2018-04" db="EMBL/GenBank/DDBJ databases">
        <title>Juvenile hormone suppresses aggregation behavior through influencing olfactory gene expression in locusts.</title>
        <authorList>
            <person name="Guo W."/>
            <person name="Kang L."/>
            <person name="Wang X."/>
        </authorList>
    </citation>
    <scope>NUCLEOTIDE SEQUENCE</scope>
</reference>
<dbReference type="InterPro" id="IPR029063">
    <property type="entry name" value="SAM-dependent_MTases_sf"/>
</dbReference>
<dbReference type="SUPFAM" id="SSF53335">
    <property type="entry name" value="S-adenosyl-L-methionine-dependent methyltransferases"/>
    <property type="match status" value="1"/>
</dbReference>
<organism evidence="2">
    <name type="scientific">Locusta migratoria</name>
    <name type="common">Migratory locust</name>
    <dbReference type="NCBI Taxonomy" id="7004"/>
    <lineage>
        <taxon>Eukaryota</taxon>
        <taxon>Metazoa</taxon>
        <taxon>Ecdysozoa</taxon>
        <taxon>Arthropoda</taxon>
        <taxon>Hexapoda</taxon>
        <taxon>Insecta</taxon>
        <taxon>Pterygota</taxon>
        <taxon>Neoptera</taxon>
        <taxon>Polyneoptera</taxon>
        <taxon>Orthoptera</taxon>
        <taxon>Caelifera</taxon>
        <taxon>Acrididea</taxon>
        <taxon>Acridomorpha</taxon>
        <taxon>Acridoidea</taxon>
        <taxon>Acrididae</taxon>
        <taxon>Oedipodinae</taxon>
        <taxon>Locusta</taxon>
    </lineage>
</organism>
<dbReference type="Gene3D" id="3.40.50.150">
    <property type="entry name" value="Vaccinia Virus protein VP39"/>
    <property type="match status" value="1"/>
</dbReference>
<dbReference type="CDD" id="cd02440">
    <property type="entry name" value="AdoMet_MTases"/>
    <property type="match status" value="1"/>
</dbReference>
<keyword evidence="2" id="KW-0808">Transferase</keyword>
<dbReference type="AlphaFoldDB" id="A0A346D9Y3"/>
<dbReference type="GO" id="GO:0032259">
    <property type="term" value="P:methylation"/>
    <property type="evidence" value="ECO:0007669"/>
    <property type="project" value="UniProtKB-KW"/>
</dbReference>
<feature type="domain" description="Methyltransferase type 12" evidence="1">
    <location>
        <begin position="39"/>
        <end position="141"/>
    </location>
</feature>
<dbReference type="PANTHER" id="PTHR43464">
    <property type="entry name" value="METHYLTRANSFERASE"/>
    <property type="match status" value="1"/>
</dbReference>
<dbReference type="PANTHER" id="PTHR43464:SF23">
    <property type="entry name" value="JUVENILE HORMONE ACID O-METHYLTRANSFERASE"/>
    <property type="match status" value="1"/>
</dbReference>
<dbReference type="EMBL" id="MH176615">
    <property type="protein sequence ID" value="AXM43874.1"/>
    <property type="molecule type" value="mRNA"/>
</dbReference>
<dbReference type="Pfam" id="PF08242">
    <property type="entry name" value="Methyltransf_12"/>
    <property type="match status" value="1"/>
</dbReference>
<dbReference type="GO" id="GO:0010420">
    <property type="term" value="F:polyprenyldihydroxybenzoate methyltransferase activity"/>
    <property type="evidence" value="ECO:0007669"/>
    <property type="project" value="TreeGrafter"/>
</dbReference>
<keyword evidence="2" id="KW-0489">Methyltransferase</keyword>
<proteinExistence type="evidence at transcript level"/>